<evidence type="ECO:0000313" key="4">
    <source>
        <dbReference type="Proteomes" id="UP000499080"/>
    </source>
</evidence>
<keyword evidence="4" id="KW-1185">Reference proteome</keyword>
<accession>A0A4Y2MQN0</accession>
<keyword evidence="1" id="KW-1015">Disulfide bond</keyword>
<gene>
    <name evidence="3" type="ORF">AVEN_109441_1</name>
</gene>
<sequence length="152" mass="17515">MQATQANNVYPNSQKSNNTDEVPSDKLNNKIHTYKNQLLIQLRKAQLVAGNVLFHKEKKETNIYKVKFKRQNVRIPQKSQHELICELKEKVKMEMLHKNLEPFSKLGYDKYFPSEPISSIFSKHATCAMVSSSGSMYKSKLGKEIGKFLIIP</sequence>
<organism evidence="3 4">
    <name type="scientific">Araneus ventricosus</name>
    <name type="common">Orbweaver spider</name>
    <name type="synonym">Epeira ventricosa</name>
    <dbReference type="NCBI Taxonomy" id="182803"/>
    <lineage>
        <taxon>Eukaryota</taxon>
        <taxon>Metazoa</taxon>
        <taxon>Ecdysozoa</taxon>
        <taxon>Arthropoda</taxon>
        <taxon>Chelicerata</taxon>
        <taxon>Arachnida</taxon>
        <taxon>Araneae</taxon>
        <taxon>Araneomorphae</taxon>
        <taxon>Entelegynae</taxon>
        <taxon>Araneoidea</taxon>
        <taxon>Araneidae</taxon>
        <taxon>Araneus</taxon>
    </lineage>
</organism>
<dbReference type="Proteomes" id="UP000499080">
    <property type="component" value="Unassembled WGS sequence"/>
</dbReference>
<dbReference type="GO" id="GO:0003835">
    <property type="term" value="F:beta-galactoside alpha-2,6-sialyltransferase activity"/>
    <property type="evidence" value="ECO:0007669"/>
    <property type="project" value="TreeGrafter"/>
</dbReference>
<dbReference type="PANTHER" id="PTHR46059:SF1">
    <property type="entry name" value="BETA-GALACTOSIDE ALPHA-2,6-SIALYLTRANSFERASE"/>
    <property type="match status" value="1"/>
</dbReference>
<dbReference type="AlphaFoldDB" id="A0A4Y2MQN0"/>
<dbReference type="EMBL" id="BGPR01007776">
    <property type="protein sequence ID" value="GBN29461.1"/>
    <property type="molecule type" value="Genomic_DNA"/>
</dbReference>
<protein>
    <submittedName>
        <fullName evidence="3">Uncharacterized protein</fullName>
    </submittedName>
</protein>
<dbReference type="InterPro" id="IPR038578">
    <property type="entry name" value="GT29-like_sf"/>
</dbReference>
<feature type="compositionally biased region" description="Polar residues" evidence="2">
    <location>
        <begin position="1"/>
        <end position="21"/>
    </location>
</feature>
<evidence type="ECO:0000313" key="3">
    <source>
        <dbReference type="EMBL" id="GBN29461.1"/>
    </source>
</evidence>
<feature type="region of interest" description="Disordered" evidence="2">
    <location>
        <begin position="1"/>
        <end position="26"/>
    </location>
</feature>
<proteinExistence type="predicted"/>
<dbReference type="OrthoDB" id="10264956at2759"/>
<name>A0A4Y2MQN0_ARAVE</name>
<evidence type="ECO:0000256" key="2">
    <source>
        <dbReference type="SAM" id="MobiDB-lite"/>
    </source>
</evidence>
<reference evidence="3 4" key="1">
    <citation type="journal article" date="2019" name="Sci. Rep.">
        <title>Orb-weaving spider Araneus ventricosus genome elucidates the spidroin gene catalogue.</title>
        <authorList>
            <person name="Kono N."/>
            <person name="Nakamura H."/>
            <person name="Ohtoshi R."/>
            <person name="Moran D.A.P."/>
            <person name="Shinohara A."/>
            <person name="Yoshida Y."/>
            <person name="Fujiwara M."/>
            <person name="Mori M."/>
            <person name="Tomita M."/>
            <person name="Arakawa K."/>
        </authorList>
    </citation>
    <scope>NUCLEOTIDE SEQUENCE [LARGE SCALE GENOMIC DNA]</scope>
</reference>
<dbReference type="PANTHER" id="PTHR46059">
    <property type="entry name" value="BETA-GALACTOSIDE ALPHA-2,6-SIALYLTRANSFERASE"/>
    <property type="match status" value="1"/>
</dbReference>
<dbReference type="GO" id="GO:0097503">
    <property type="term" value="P:sialylation"/>
    <property type="evidence" value="ECO:0007669"/>
    <property type="project" value="TreeGrafter"/>
</dbReference>
<dbReference type="GO" id="GO:0005794">
    <property type="term" value="C:Golgi apparatus"/>
    <property type="evidence" value="ECO:0007669"/>
    <property type="project" value="TreeGrafter"/>
</dbReference>
<evidence type="ECO:0000256" key="1">
    <source>
        <dbReference type="ARBA" id="ARBA00023157"/>
    </source>
</evidence>
<comment type="caution">
    <text evidence="3">The sequence shown here is derived from an EMBL/GenBank/DDBJ whole genome shotgun (WGS) entry which is preliminary data.</text>
</comment>
<dbReference type="Gene3D" id="3.90.1480.20">
    <property type="entry name" value="Glycosyl transferase family 29"/>
    <property type="match status" value="1"/>
</dbReference>